<dbReference type="PIRSF" id="PIRSF000097">
    <property type="entry name" value="AKR"/>
    <property type="match status" value="1"/>
</dbReference>
<evidence type="ECO:0000256" key="1">
    <source>
        <dbReference type="ARBA" id="ARBA00007905"/>
    </source>
</evidence>
<dbReference type="SUPFAM" id="SSF51430">
    <property type="entry name" value="NAD(P)-linked oxidoreductase"/>
    <property type="match status" value="1"/>
</dbReference>
<reference evidence="8 9" key="1">
    <citation type="submission" date="2018-10" db="EMBL/GenBank/DDBJ databases">
        <title>Genomic Encyclopedia of Archaeal and Bacterial Type Strains, Phase II (KMG-II): from individual species to whole genera.</title>
        <authorList>
            <person name="Goeker M."/>
        </authorList>
    </citation>
    <scope>NUCLEOTIDE SEQUENCE [LARGE SCALE GENOMIC DNA]</scope>
    <source>
        <strain evidence="8 9">RP-AC37</strain>
    </source>
</reference>
<feature type="binding site" evidence="5">
    <location>
        <position position="109"/>
    </location>
    <ligand>
        <name>substrate</name>
    </ligand>
</feature>
<dbReference type="InterPro" id="IPR018170">
    <property type="entry name" value="Aldo/ket_reductase_CS"/>
</dbReference>
<dbReference type="OrthoDB" id="9804790at2"/>
<name>A0A420XSQ5_9ACTN</name>
<organism evidence="8 9">
    <name type="scientific">Motilibacter peucedani</name>
    <dbReference type="NCBI Taxonomy" id="598650"/>
    <lineage>
        <taxon>Bacteria</taxon>
        <taxon>Bacillati</taxon>
        <taxon>Actinomycetota</taxon>
        <taxon>Actinomycetes</taxon>
        <taxon>Motilibacterales</taxon>
        <taxon>Motilibacteraceae</taxon>
        <taxon>Motilibacter</taxon>
    </lineage>
</organism>
<keyword evidence="3" id="KW-0560">Oxidoreductase</keyword>
<dbReference type="Gene3D" id="3.20.20.100">
    <property type="entry name" value="NADP-dependent oxidoreductase domain"/>
    <property type="match status" value="1"/>
</dbReference>
<feature type="site" description="Lowers pKa of active site Tyr" evidence="6">
    <location>
        <position position="76"/>
    </location>
</feature>
<dbReference type="Proteomes" id="UP000281955">
    <property type="component" value="Unassembled WGS sequence"/>
</dbReference>
<evidence type="ECO:0000256" key="3">
    <source>
        <dbReference type="ARBA" id="ARBA00023002"/>
    </source>
</evidence>
<evidence type="ECO:0000313" key="9">
    <source>
        <dbReference type="Proteomes" id="UP000281955"/>
    </source>
</evidence>
<dbReference type="EMBL" id="RBWV01000010">
    <property type="protein sequence ID" value="RKS77860.1"/>
    <property type="molecule type" value="Genomic_DNA"/>
</dbReference>
<comment type="similarity">
    <text evidence="1">Belongs to the aldo/keto reductase family.</text>
</comment>
<gene>
    <name evidence="8" type="ORF">CLV35_1562</name>
</gene>
<proteinExistence type="inferred from homology"/>
<feature type="domain" description="NADP-dependent oxidoreductase" evidence="7">
    <location>
        <begin position="17"/>
        <end position="263"/>
    </location>
</feature>
<evidence type="ECO:0000256" key="2">
    <source>
        <dbReference type="ARBA" id="ARBA00022857"/>
    </source>
</evidence>
<dbReference type="PROSITE" id="PS00798">
    <property type="entry name" value="ALDOKETO_REDUCTASE_1"/>
    <property type="match status" value="1"/>
</dbReference>
<keyword evidence="2" id="KW-0521">NADP</keyword>
<dbReference type="PANTHER" id="PTHR43827">
    <property type="entry name" value="2,5-DIKETO-D-GLUCONIC ACID REDUCTASE"/>
    <property type="match status" value="1"/>
</dbReference>
<dbReference type="GO" id="GO:0016616">
    <property type="term" value="F:oxidoreductase activity, acting on the CH-OH group of donors, NAD or NADP as acceptor"/>
    <property type="evidence" value="ECO:0007669"/>
    <property type="project" value="UniProtKB-ARBA"/>
</dbReference>
<dbReference type="InParanoid" id="A0A420XSQ5"/>
<dbReference type="RefSeq" id="WP_121192848.1">
    <property type="nucleotide sequence ID" value="NZ_RBWV01000010.1"/>
</dbReference>
<evidence type="ECO:0000256" key="6">
    <source>
        <dbReference type="PIRSR" id="PIRSR000097-3"/>
    </source>
</evidence>
<feature type="active site" description="Proton donor" evidence="4">
    <location>
        <position position="51"/>
    </location>
</feature>
<dbReference type="PANTHER" id="PTHR43827:SF3">
    <property type="entry name" value="NADP-DEPENDENT OXIDOREDUCTASE DOMAIN-CONTAINING PROTEIN"/>
    <property type="match status" value="1"/>
</dbReference>
<dbReference type="Pfam" id="PF00248">
    <property type="entry name" value="Aldo_ket_red"/>
    <property type="match status" value="1"/>
</dbReference>
<keyword evidence="9" id="KW-1185">Reference proteome</keyword>
<dbReference type="InterPro" id="IPR036812">
    <property type="entry name" value="NAD(P)_OxRdtase_dom_sf"/>
</dbReference>
<dbReference type="AlphaFoldDB" id="A0A420XSQ5"/>
<protein>
    <submittedName>
        <fullName evidence="8">2,5-diketo-D-gluconate reductase A</fullName>
    </submittedName>
</protein>
<dbReference type="FunFam" id="3.20.20.100:FF:000002">
    <property type="entry name" value="2,5-diketo-D-gluconic acid reductase A"/>
    <property type="match status" value="1"/>
</dbReference>
<sequence length="277" mass="30011">MTEPTTVQLRNGAAMPRLGLGTWPLKGAGAERAVATALQLGYRSIDTAEAYGNEDGVGAGLRASGVAREDVFVTTKFDKHFHGVDLVREAFEQSAERLGVDYVDLMLIHWPNPSHDKYVEAFEGLLGLLRDGLVRAVGTSNFKPAHLERLREATGEAPDVNQIQLSPLLTRDPSRAYHSAHGIVTESWSPLGGSGTEVLHEQLVRSLAEKYGRTPAQVVLRWHLELGLVTVPKSGNEQRMRENLEVLGFSLEPDDVAALSALDKGEGAAVDSDAFGH</sequence>
<dbReference type="InterPro" id="IPR020471">
    <property type="entry name" value="AKR"/>
</dbReference>
<evidence type="ECO:0000259" key="7">
    <source>
        <dbReference type="Pfam" id="PF00248"/>
    </source>
</evidence>
<comment type="caution">
    <text evidence="8">The sequence shown here is derived from an EMBL/GenBank/DDBJ whole genome shotgun (WGS) entry which is preliminary data.</text>
</comment>
<dbReference type="PRINTS" id="PR00069">
    <property type="entry name" value="ALDKETRDTASE"/>
</dbReference>
<evidence type="ECO:0000256" key="5">
    <source>
        <dbReference type="PIRSR" id="PIRSR000097-2"/>
    </source>
</evidence>
<evidence type="ECO:0000313" key="8">
    <source>
        <dbReference type="EMBL" id="RKS77860.1"/>
    </source>
</evidence>
<evidence type="ECO:0000256" key="4">
    <source>
        <dbReference type="PIRSR" id="PIRSR000097-1"/>
    </source>
</evidence>
<accession>A0A420XSQ5</accession>
<dbReference type="InterPro" id="IPR023210">
    <property type="entry name" value="NADP_OxRdtase_dom"/>
</dbReference>